<keyword evidence="3" id="KW-1185">Reference proteome</keyword>
<reference evidence="2" key="2">
    <citation type="submission" date="2023-06" db="EMBL/GenBank/DDBJ databases">
        <authorList>
            <consortium name="Lawrence Berkeley National Laboratory"/>
            <person name="Haridas S."/>
            <person name="Hensen N."/>
            <person name="Bonometti L."/>
            <person name="Westerberg I."/>
            <person name="Brannstrom I.O."/>
            <person name="Guillou S."/>
            <person name="Cros-Aarteil S."/>
            <person name="Calhoun S."/>
            <person name="Kuo A."/>
            <person name="Mondo S."/>
            <person name="Pangilinan J."/>
            <person name="Riley R."/>
            <person name="Labutti K."/>
            <person name="Andreopoulos B."/>
            <person name="Lipzen A."/>
            <person name="Chen C."/>
            <person name="Yanf M."/>
            <person name="Daum C."/>
            <person name="Ng V."/>
            <person name="Clum A."/>
            <person name="Steindorff A."/>
            <person name="Ohm R."/>
            <person name="Martin F."/>
            <person name="Silar P."/>
            <person name="Natvig D."/>
            <person name="Lalanne C."/>
            <person name="Gautier V."/>
            <person name="Ament-Velasquez S.L."/>
            <person name="Kruys A."/>
            <person name="Hutchinson M.I."/>
            <person name="Powell A.J."/>
            <person name="Barry K."/>
            <person name="Miller A.N."/>
            <person name="Grigoriev I.V."/>
            <person name="Debuchy R."/>
            <person name="Gladieux P."/>
            <person name="Thoren M.H."/>
            <person name="Johannesson H."/>
        </authorList>
    </citation>
    <scope>NUCLEOTIDE SEQUENCE</scope>
    <source>
        <strain evidence="2">CBS 314.62</strain>
    </source>
</reference>
<reference evidence="2" key="1">
    <citation type="journal article" date="2023" name="Mol. Phylogenet. Evol.">
        <title>Genome-scale phylogeny and comparative genomics of the fungal order Sordariales.</title>
        <authorList>
            <person name="Hensen N."/>
            <person name="Bonometti L."/>
            <person name="Westerberg I."/>
            <person name="Brannstrom I.O."/>
            <person name="Guillou S."/>
            <person name="Cros-Aarteil S."/>
            <person name="Calhoun S."/>
            <person name="Haridas S."/>
            <person name="Kuo A."/>
            <person name="Mondo S."/>
            <person name="Pangilinan J."/>
            <person name="Riley R."/>
            <person name="LaButti K."/>
            <person name="Andreopoulos B."/>
            <person name="Lipzen A."/>
            <person name="Chen C."/>
            <person name="Yan M."/>
            <person name="Daum C."/>
            <person name="Ng V."/>
            <person name="Clum A."/>
            <person name="Steindorff A."/>
            <person name="Ohm R.A."/>
            <person name="Martin F."/>
            <person name="Silar P."/>
            <person name="Natvig D.O."/>
            <person name="Lalanne C."/>
            <person name="Gautier V."/>
            <person name="Ament-Velasquez S.L."/>
            <person name="Kruys A."/>
            <person name="Hutchinson M.I."/>
            <person name="Powell A.J."/>
            <person name="Barry K."/>
            <person name="Miller A.N."/>
            <person name="Grigoriev I.V."/>
            <person name="Debuchy R."/>
            <person name="Gladieux P."/>
            <person name="Hiltunen Thoren M."/>
            <person name="Johannesson H."/>
        </authorList>
    </citation>
    <scope>NUCLEOTIDE SEQUENCE</scope>
    <source>
        <strain evidence="2">CBS 314.62</strain>
    </source>
</reference>
<protein>
    <submittedName>
        <fullName evidence="2">Uncharacterized protein</fullName>
    </submittedName>
</protein>
<dbReference type="AlphaFoldDB" id="A0AAE0WZJ0"/>
<feature type="compositionally biased region" description="Acidic residues" evidence="1">
    <location>
        <begin position="90"/>
        <end position="144"/>
    </location>
</feature>
<dbReference type="Gene3D" id="2.160.10.20">
    <property type="entry name" value="Insect antifreeze protein"/>
    <property type="match status" value="1"/>
</dbReference>
<dbReference type="Proteomes" id="UP001270362">
    <property type="component" value="Unassembled WGS sequence"/>
</dbReference>
<comment type="caution">
    <text evidence="2">The sequence shown here is derived from an EMBL/GenBank/DDBJ whole genome shotgun (WGS) entry which is preliminary data.</text>
</comment>
<organism evidence="2 3">
    <name type="scientific">Podospora appendiculata</name>
    <dbReference type="NCBI Taxonomy" id="314037"/>
    <lineage>
        <taxon>Eukaryota</taxon>
        <taxon>Fungi</taxon>
        <taxon>Dikarya</taxon>
        <taxon>Ascomycota</taxon>
        <taxon>Pezizomycotina</taxon>
        <taxon>Sordariomycetes</taxon>
        <taxon>Sordariomycetidae</taxon>
        <taxon>Sordariales</taxon>
        <taxon>Podosporaceae</taxon>
        <taxon>Podospora</taxon>
    </lineage>
</organism>
<sequence length="144" mass="15178">MTRKIDFSALEREHYGNAKPGGVKAVYEMIHEHYAWMKEGVARGELISMDGLLGICMSESAEAAAAAAFFVGFLSSLAESETTDGPSGDSDVEDSDVEDSDVEDSDVEGSDVEDLDVEGSDVEDLDVEGSDVEGSDVEGSDGGQ</sequence>
<feature type="region of interest" description="Disordered" evidence="1">
    <location>
        <begin position="79"/>
        <end position="144"/>
    </location>
</feature>
<proteinExistence type="predicted"/>
<evidence type="ECO:0000256" key="1">
    <source>
        <dbReference type="SAM" id="MobiDB-lite"/>
    </source>
</evidence>
<gene>
    <name evidence="2" type="ORF">B0T22DRAFT_445752</name>
</gene>
<evidence type="ECO:0000313" key="2">
    <source>
        <dbReference type="EMBL" id="KAK3681068.1"/>
    </source>
</evidence>
<accession>A0AAE0WZJ0</accession>
<name>A0AAE0WZJ0_9PEZI</name>
<dbReference type="EMBL" id="JAULSO010000008">
    <property type="protein sequence ID" value="KAK3681068.1"/>
    <property type="molecule type" value="Genomic_DNA"/>
</dbReference>
<evidence type="ECO:0000313" key="3">
    <source>
        <dbReference type="Proteomes" id="UP001270362"/>
    </source>
</evidence>